<dbReference type="AlphaFoldDB" id="A0A4C1VLU5"/>
<organism evidence="2 3">
    <name type="scientific">Eumeta variegata</name>
    <name type="common">Bagworm moth</name>
    <name type="synonym">Eumeta japonica</name>
    <dbReference type="NCBI Taxonomy" id="151549"/>
    <lineage>
        <taxon>Eukaryota</taxon>
        <taxon>Metazoa</taxon>
        <taxon>Ecdysozoa</taxon>
        <taxon>Arthropoda</taxon>
        <taxon>Hexapoda</taxon>
        <taxon>Insecta</taxon>
        <taxon>Pterygota</taxon>
        <taxon>Neoptera</taxon>
        <taxon>Endopterygota</taxon>
        <taxon>Lepidoptera</taxon>
        <taxon>Glossata</taxon>
        <taxon>Ditrysia</taxon>
        <taxon>Tineoidea</taxon>
        <taxon>Psychidae</taxon>
        <taxon>Oiketicinae</taxon>
        <taxon>Eumeta</taxon>
    </lineage>
</organism>
<dbReference type="Proteomes" id="UP000299102">
    <property type="component" value="Unassembled WGS sequence"/>
</dbReference>
<evidence type="ECO:0000313" key="3">
    <source>
        <dbReference type="Proteomes" id="UP000299102"/>
    </source>
</evidence>
<accession>A0A4C1VLU5</accession>
<proteinExistence type="predicted"/>
<reference evidence="2 3" key="1">
    <citation type="journal article" date="2019" name="Commun. Biol.">
        <title>The bagworm genome reveals a unique fibroin gene that provides high tensile strength.</title>
        <authorList>
            <person name="Kono N."/>
            <person name="Nakamura H."/>
            <person name="Ohtoshi R."/>
            <person name="Tomita M."/>
            <person name="Numata K."/>
            <person name="Arakawa K."/>
        </authorList>
    </citation>
    <scope>NUCLEOTIDE SEQUENCE [LARGE SCALE GENOMIC DNA]</scope>
</reference>
<dbReference type="EMBL" id="BGZK01000353">
    <property type="protein sequence ID" value="GBP38735.1"/>
    <property type="molecule type" value="Genomic_DNA"/>
</dbReference>
<feature type="region of interest" description="Disordered" evidence="1">
    <location>
        <begin position="1"/>
        <end position="70"/>
    </location>
</feature>
<comment type="caution">
    <text evidence="2">The sequence shown here is derived from an EMBL/GenBank/DDBJ whole genome shotgun (WGS) entry which is preliminary data.</text>
</comment>
<evidence type="ECO:0000256" key="1">
    <source>
        <dbReference type="SAM" id="MobiDB-lite"/>
    </source>
</evidence>
<sequence>MLGQTTSSGTYSSKETSRFLQSRHSGNYGASSSPNTPQCQQTKTEQCVLPVMTDGERTTPGLDLRDETRNEKIHKMMRLTDITQNPESASGNSKATSLVGLITAGVGRSWSSDRELDTTAWHGLQLGGMMTQSRSKSQATVG</sequence>
<keyword evidence="3" id="KW-1185">Reference proteome</keyword>
<name>A0A4C1VLU5_EUMVA</name>
<evidence type="ECO:0000313" key="2">
    <source>
        <dbReference type="EMBL" id="GBP38735.1"/>
    </source>
</evidence>
<feature type="compositionally biased region" description="Polar residues" evidence="1">
    <location>
        <begin position="1"/>
        <end position="45"/>
    </location>
</feature>
<gene>
    <name evidence="2" type="ORF">EVAR_22384_1</name>
</gene>
<protein>
    <submittedName>
        <fullName evidence="2">Uncharacterized protein</fullName>
    </submittedName>
</protein>